<comment type="caution">
    <text evidence="2">The sequence shown here is derived from an EMBL/GenBank/DDBJ whole genome shotgun (WGS) entry which is preliminary data.</text>
</comment>
<dbReference type="InterPro" id="IPR014922">
    <property type="entry name" value="YdhG-like"/>
</dbReference>
<protein>
    <submittedName>
        <fullName evidence="2">DUF1801 domain-containing protein</fullName>
    </submittedName>
</protein>
<dbReference type="Pfam" id="PF08818">
    <property type="entry name" value="DUF1801"/>
    <property type="match status" value="1"/>
</dbReference>
<dbReference type="Proteomes" id="UP000297447">
    <property type="component" value="Unassembled WGS sequence"/>
</dbReference>
<reference evidence="2 3" key="1">
    <citation type="submission" date="2019-03" db="EMBL/GenBank/DDBJ databases">
        <title>Genomics of glacier-inhabiting Cryobacterium strains.</title>
        <authorList>
            <person name="Liu Q."/>
            <person name="Xin Y.-H."/>
        </authorList>
    </citation>
    <scope>NUCLEOTIDE SEQUENCE [LARGE SCALE GENOMIC DNA]</scope>
    <source>
        <strain evidence="2 3">Hh14</strain>
    </source>
</reference>
<proteinExistence type="predicted"/>
<evidence type="ECO:0000313" key="2">
    <source>
        <dbReference type="EMBL" id="TFD50505.1"/>
    </source>
</evidence>
<organism evidence="2 3">
    <name type="scientific">Cryobacterium frigoriphilum</name>
    <dbReference type="NCBI Taxonomy" id="1259150"/>
    <lineage>
        <taxon>Bacteria</taxon>
        <taxon>Bacillati</taxon>
        <taxon>Actinomycetota</taxon>
        <taxon>Actinomycetes</taxon>
        <taxon>Micrococcales</taxon>
        <taxon>Microbacteriaceae</taxon>
        <taxon>Cryobacterium</taxon>
    </lineage>
</organism>
<evidence type="ECO:0000259" key="1">
    <source>
        <dbReference type="Pfam" id="PF08818"/>
    </source>
</evidence>
<sequence>MSSTATTPSSPATIDEYIAAIADPLRPIAGTLRAKFDEGLPGMEAKLWHGHPVWLQDGVPVAGFKAYANFVTLLLWRGQRITDASGKLDASGSAEMGSVKLREADDVDAPLFDDWLRQLRELYRA</sequence>
<dbReference type="SUPFAM" id="SSF159888">
    <property type="entry name" value="YdhG-like"/>
    <property type="match status" value="1"/>
</dbReference>
<dbReference type="Gene3D" id="3.90.1150.200">
    <property type="match status" value="1"/>
</dbReference>
<accession>A0A4R9A1R3</accession>
<feature type="domain" description="YdhG-like" evidence="1">
    <location>
        <begin position="26"/>
        <end position="118"/>
    </location>
</feature>
<evidence type="ECO:0000313" key="3">
    <source>
        <dbReference type="Proteomes" id="UP000297447"/>
    </source>
</evidence>
<dbReference type="OrthoDB" id="192368at2"/>
<dbReference type="EMBL" id="SOHE01000041">
    <property type="protein sequence ID" value="TFD50505.1"/>
    <property type="molecule type" value="Genomic_DNA"/>
</dbReference>
<dbReference type="AlphaFoldDB" id="A0A4R9A1R3"/>
<keyword evidence="3" id="KW-1185">Reference proteome</keyword>
<name>A0A4R9A1R3_9MICO</name>
<gene>
    <name evidence="2" type="ORF">E3T55_08720</name>
</gene>